<accession>A4WR07</accession>
<proteinExistence type="predicted"/>
<evidence type="ECO:0000256" key="1">
    <source>
        <dbReference type="SAM" id="MobiDB-lite"/>
    </source>
</evidence>
<name>A4WR07_CERS5</name>
<protein>
    <submittedName>
        <fullName evidence="2">Uncharacterized protein</fullName>
    </submittedName>
</protein>
<dbReference type="KEGG" id="rsq:Rsph17025_0919"/>
<dbReference type="EMBL" id="CP000661">
    <property type="protein sequence ID" value="ABP69821.1"/>
    <property type="molecule type" value="Genomic_DNA"/>
</dbReference>
<dbReference type="HOGENOM" id="CLU_1748251_0_0_5"/>
<gene>
    <name evidence="2" type="ordered locus">Rsph17025_0919</name>
</gene>
<sequence>MIVLDDRGLLADPTLEGLLVARADHPARRQVRFDFASRFPSIVIGIRRHREERALRVPAEVDVNSEARKGQPSPASRRRNLRQSIQPFPPRNHRMLRLSRGRLAKIWPIEVFLHHELQRAGLRVTHSAAWDMQSKDLPREARQVFLFAR</sequence>
<reference evidence="2" key="1">
    <citation type="submission" date="2007-04" db="EMBL/GenBank/DDBJ databases">
        <title>Complete sequence of chromosome of Rhodobacter sphaeroides ATCC 17025.</title>
        <authorList>
            <consortium name="US DOE Joint Genome Institute"/>
            <person name="Copeland A."/>
            <person name="Lucas S."/>
            <person name="Lapidus A."/>
            <person name="Barry K."/>
            <person name="Detter J.C."/>
            <person name="Glavina del Rio T."/>
            <person name="Hammon N."/>
            <person name="Israni S."/>
            <person name="Dalin E."/>
            <person name="Tice H."/>
            <person name="Pitluck S."/>
            <person name="Chertkov O."/>
            <person name="Brettin T."/>
            <person name="Bruce D."/>
            <person name="Han C."/>
            <person name="Schmutz J."/>
            <person name="Larimer F."/>
            <person name="Land M."/>
            <person name="Hauser L."/>
            <person name="Kyrpides N."/>
            <person name="Kim E."/>
            <person name="Richardson P."/>
            <person name="Mackenzie C."/>
            <person name="Choudhary M."/>
            <person name="Donohue T.J."/>
            <person name="Kaplan S."/>
        </authorList>
    </citation>
    <scope>NUCLEOTIDE SEQUENCE [LARGE SCALE GENOMIC DNA]</scope>
    <source>
        <strain evidence="2">ATCC 17025</strain>
    </source>
</reference>
<feature type="region of interest" description="Disordered" evidence="1">
    <location>
        <begin position="62"/>
        <end position="90"/>
    </location>
</feature>
<evidence type="ECO:0000313" key="2">
    <source>
        <dbReference type="EMBL" id="ABP69821.1"/>
    </source>
</evidence>
<organism evidence="2">
    <name type="scientific">Cereibacter sphaeroides (strain ATCC 17025 / ATH 2.4.3)</name>
    <name type="common">Rhodobacter sphaeroides</name>
    <dbReference type="NCBI Taxonomy" id="349102"/>
    <lineage>
        <taxon>Bacteria</taxon>
        <taxon>Pseudomonadati</taxon>
        <taxon>Pseudomonadota</taxon>
        <taxon>Alphaproteobacteria</taxon>
        <taxon>Rhodobacterales</taxon>
        <taxon>Paracoccaceae</taxon>
        <taxon>Cereibacter</taxon>
    </lineage>
</organism>
<dbReference type="AlphaFoldDB" id="A4WR07"/>